<evidence type="ECO:0000256" key="6">
    <source>
        <dbReference type="ARBA" id="ARBA00023235"/>
    </source>
</evidence>
<dbReference type="PANTHER" id="PTHR42946:SF1">
    <property type="entry name" value="PHOSPHOGLUCOMUTASE (ALPHA-D-GLUCOSE-1,6-BISPHOSPHATE-DEPENDENT)"/>
    <property type="match status" value="1"/>
</dbReference>
<dbReference type="GO" id="GO:0004615">
    <property type="term" value="F:phosphomannomutase activity"/>
    <property type="evidence" value="ECO:0007669"/>
    <property type="project" value="TreeGrafter"/>
</dbReference>
<dbReference type="PANTHER" id="PTHR42946">
    <property type="entry name" value="PHOSPHOHEXOSE MUTASE"/>
    <property type="match status" value="1"/>
</dbReference>
<keyword evidence="5 7" id="KW-0460">Magnesium</keyword>
<keyword evidence="4 7" id="KW-0479">Metal-binding</keyword>
<dbReference type="EMBL" id="MKJU01000026">
    <property type="protein sequence ID" value="OHU90493.1"/>
    <property type="molecule type" value="Genomic_DNA"/>
</dbReference>
<proteinExistence type="inferred from homology"/>
<sequence>MRSNEVIAQSAISFGTSGVRGEVSQFTPDVIGAFTLAFVAIQKHVKRVALAIDNRPSSPQIAKVCISTLKLHGYEVEYYGVIPTPALAYAAQLQGIPAIMITGSHIPFDRNGIKFYLATGEVSKADERAIINAQVNVPTIPSLDLPKVSDYAKQQYIKRYVDYFPANLLAGKHIGIYQHTSAGRDIYPLILNALGAQVTLLGRSEQFVPIDTEAVAHADRLQARLWVTSHKLDALFSTDGDGDRALLADEQGEYLAGDILSLLAAKYLKIEALATPVSCNSSIEASGAFKQVQRTKIGSPYVIAGMAALQHGHHRVAGFEANGGFLLGSDVYNNKKVLKQLPTRDAMLPALCALACVSQKKLSQVVADVTHRHTHSDRLKNFAQHRSAGVIELAATHPELLLKRLHVAYQGELKVDTTDGVRITLVDKGHIIHIRPSGNAPELRCYSEASNKAVAQKLVAGVLSGIETLF</sequence>
<accession>A0A1S1MUM5</accession>
<feature type="domain" description="Alpha-D-phosphohexomutase alpha/beta/alpha" evidence="11">
    <location>
        <begin position="257"/>
        <end position="370"/>
    </location>
</feature>
<evidence type="ECO:0000259" key="8">
    <source>
        <dbReference type="Pfam" id="PF00408"/>
    </source>
</evidence>
<dbReference type="Proteomes" id="UP000179786">
    <property type="component" value="Unassembled WGS sequence"/>
</dbReference>
<dbReference type="Pfam" id="PF00408">
    <property type="entry name" value="PGM_PMM_IV"/>
    <property type="match status" value="1"/>
</dbReference>
<dbReference type="InterPro" id="IPR016066">
    <property type="entry name" value="A-D-PHexomutase_CS"/>
</dbReference>
<dbReference type="InterPro" id="IPR005845">
    <property type="entry name" value="A-D-PHexomutase_a/b/a-II"/>
</dbReference>
<dbReference type="GO" id="GO:0008966">
    <property type="term" value="F:phosphoglucosamine mutase activity"/>
    <property type="evidence" value="ECO:0007669"/>
    <property type="project" value="TreeGrafter"/>
</dbReference>
<dbReference type="Gene3D" id="3.30.310.50">
    <property type="entry name" value="Alpha-D-phosphohexomutase, C-terminal domain"/>
    <property type="match status" value="1"/>
</dbReference>
<dbReference type="Gene3D" id="3.40.120.10">
    <property type="entry name" value="Alpha-D-Glucose-1,6-Bisphosphate, subunit A, domain 3"/>
    <property type="match status" value="3"/>
</dbReference>
<evidence type="ECO:0000256" key="7">
    <source>
        <dbReference type="RuleBase" id="RU004326"/>
    </source>
</evidence>
<dbReference type="InterPro" id="IPR005844">
    <property type="entry name" value="A-D-PHexomutase_a/b/a-I"/>
</dbReference>
<evidence type="ECO:0000259" key="9">
    <source>
        <dbReference type="Pfam" id="PF02878"/>
    </source>
</evidence>
<dbReference type="Pfam" id="PF02878">
    <property type="entry name" value="PGM_PMM_I"/>
    <property type="match status" value="1"/>
</dbReference>
<evidence type="ECO:0000256" key="2">
    <source>
        <dbReference type="ARBA" id="ARBA00010231"/>
    </source>
</evidence>
<reference evidence="12 13" key="1">
    <citation type="submission" date="2016-09" db="EMBL/GenBank/DDBJ databases">
        <title>Pseudoalteromonas amylolytica sp. nov., isolated from the surface seawater.</title>
        <authorList>
            <person name="Wu Y.-H."/>
            <person name="Cheng H."/>
            <person name="Jin X.-B."/>
            <person name="Wang C.-S."/>
            <person name="Xu X.-W."/>
        </authorList>
    </citation>
    <scope>NUCLEOTIDE SEQUENCE [LARGE SCALE GENOMIC DNA]</scope>
    <source>
        <strain evidence="12 13">JW1</strain>
    </source>
</reference>
<evidence type="ECO:0000256" key="1">
    <source>
        <dbReference type="ARBA" id="ARBA00001946"/>
    </source>
</evidence>
<dbReference type="GO" id="GO:0000287">
    <property type="term" value="F:magnesium ion binding"/>
    <property type="evidence" value="ECO:0007669"/>
    <property type="project" value="InterPro"/>
</dbReference>
<evidence type="ECO:0000256" key="3">
    <source>
        <dbReference type="ARBA" id="ARBA00022553"/>
    </source>
</evidence>
<keyword evidence="13" id="KW-1185">Reference proteome</keyword>
<dbReference type="CDD" id="cd03088">
    <property type="entry name" value="ManB"/>
    <property type="match status" value="1"/>
</dbReference>
<dbReference type="InterPro" id="IPR005846">
    <property type="entry name" value="A-D-PHexomutase_a/b/a-III"/>
</dbReference>
<evidence type="ECO:0000313" key="12">
    <source>
        <dbReference type="EMBL" id="OHU90493.1"/>
    </source>
</evidence>
<feature type="domain" description="Alpha-D-phosphohexomutase C-terminal" evidence="8">
    <location>
        <begin position="413"/>
        <end position="460"/>
    </location>
</feature>
<keyword evidence="6" id="KW-0413">Isomerase</keyword>
<organism evidence="12 13">
    <name type="scientific">Pseudoalteromonas amylolytica</name>
    <dbReference type="NCBI Taxonomy" id="1859457"/>
    <lineage>
        <taxon>Bacteria</taxon>
        <taxon>Pseudomonadati</taxon>
        <taxon>Pseudomonadota</taxon>
        <taxon>Gammaproteobacteria</taxon>
        <taxon>Alteromonadales</taxon>
        <taxon>Pseudoalteromonadaceae</taxon>
        <taxon>Pseudoalteromonas</taxon>
    </lineage>
</organism>
<dbReference type="SUPFAM" id="SSF53738">
    <property type="entry name" value="Phosphoglucomutase, first 3 domains"/>
    <property type="match status" value="3"/>
</dbReference>
<dbReference type="InterPro" id="IPR036900">
    <property type="entry name" value="A-D-PHexomutase_C_sf"/>
</dbReference>
<comment type="cofactor">
    <cofactor evidence="1">
        <name>Mg(2+)</name>
        <dbReference type="ChEBI" id="CHEBI:18420"/>
    </cofactor>
</comment>
<feature type="domain" description="Alpha-D-phosphohexomutase alpha/beta/alpha" evidence="9">
    <location>
        <begin position="13"/>
        <end position="133"/>
    </location>
</feature>
<name>A0A1S1MUM5_9GAMM</name>
<dbReference type="Pfam" id="PF02880">
    <property type="entry name" value="PGM_PMM_III"/>
    <property type="match status" value="1"/>
</dbReference>
<dbReference type="InterPro" id="IPR050060">
    <property type="entry name" value="Phosphoglucosamine_mutase"/>
</dbReference>
<dbReference type="SUPFAM" id="SSF55957">
    <property type="entry name" value="Phosphoglucomutase, C-terminal domain"/>
    <property type="match status" value="1"/>
</dbReference>
<evidence type="ECO:0000259" key="11">
    <source>
        <dbReference type="Pfam" id="PF02880"/>
    </source>
</evidence>
<dbReference type="AlphaFoldDB" id="A0A1S1MUM5"/>
<evidence type="ECO:0000259" key="10">
    <source>
        <dbReference type="Pfam" id="PF02879"/>
    </source>
</evidence>
<dbReference type="GO" id="GO:0009252">
    <property type="term" value="P:peptidoglycan biosynthetic process"/>
    <property type="evidence" value="ECO:0007669"/>
    <property type="project" value="TreeGrafter"/>
</dbReference>
<evidence type="ECO:0000256" key="5">
    <source>
        <dbReference type="ARBA" id="ARBA00022842"/>
    </source>
</evidence>
<dbReference type="InterPro" id="IPR016055">
    <property type="entry name" value="A-D-PHexomutase_a/b/a-I/II/III"/>
</dbReference>
<dbReference type="InterPro" id="IPR005843">
    <property type="entry name" value="A-D-PHexomutase_C"/>
</dbReference>
<comment type="caution">
    <text evidence="12">The sequence shown here is derived from an EMBL/GenBank/DDBJ whole genome shotgun (WGS) entry which is preliminary data.</text>
</comment>
<dbReference type="GO" id="GO:0005829">
    <property type="term" value="C:cytosol"/>
    <property type="evidence" value="ECO:0007669"/>
    <property type="project" value="TreeGrafter"/>
</dbReference>
<dbReference type="PROSITE" id="PS00710">
    <property type="entry name" value="PGM_PMM"/>
    <property type="match status" value="1"/>
</dbReference>
<dbReference type="GO" id="GO:0005975">
    <property type="term" value="P:carbohydrate metabolic process"/>
    <property type="evidence" value="ECO:0007669"/>
    <property type="project" value="InterPro"/>
</dbReference>
<gene>
    <name evidence="12" type="ORF">BET10_13250</name>
</gene>
<dbReference type="GO" id="GO:0006048">
    <property type="term" value="P:UDP-N-acetylglucosamine biosynthetic process"/>
    <property type="evidence" value="ECO:0007669"/>
    <property type="project" value="TreeGrafter"/>
</dbReference>
<evidence type="ECO:0000313" key="13">
    <source>
        <dbReference type="Proteomes" id="UP000179786"/>
    </source>
</evidence>
<feature type="domain" description="Alpha-D-phosphohexomutase alpha/beta/alpha" evidence="10">
    <location>
        <begin position="155"/>
        <end position="252"/>
    </location>
</feature>
<comment type="similarity">
    <text evidence="2 7">Belongs to the phosphohexose mutase family.</text>
</comment>
<dbReference type="STRING" id="1859457.BET10_13250"/>
<protein>
    <submittedName>
        <fullName evidence="12">Phosphomannomutase</fullName>
    </submittedName>
</protein>
<dbReference type="Pfam" id="PF02879">
    <property type="entry name" value="PGM_PMM_II"/>
    <property type="match status" value="1"/>
</dbReference>
<keyword evidence="3" id="KW-0597">Phosphoprotein</keyword>
<evidence type="ECO:0000256" key="4">
    <source>
        <dbReference type="ARBA" id="ARBA00022723"/>
    </source>
</evidence>